<feature type="transmembrane region" description="Helical" evidence="8">
    <location>
        <begin position="1065"/>
        <end position="1086"/>
    </location>
</feature>
<dbReference type="InterPro" id="IPR003439">
    <property type="entry name" value="ABC_transporter-like_ATP-bd"/>
</dbReference>
<evidence type="ECO:0000256" key="6">
    <source>
        <dbReference type="ARBA" id="ARBA00023136"/>
    </source>
</evidence>
<dbReference type="SMART" id="SM00382">
    <property type="entry name" value="AAA"/>
    <property type="match status" value="2"/>
</dbReference>
<feature type="domain" description="ABC transmembrane type-1" evidence="10">
    <location>
        <begin position="839"/>
        <end position="1124"/>
    </location>
</feature>
<dbReference type="GO" id="GO:0090374">
    <property type="term" value="P:oligopeptide export from mitochondrion"/>
    <property type="evidence" value="ECO:0007669"/>
    <property type="project" value="TreeGrafter"/>
</dbReference>
<dbReference type="GO" id="GO:0005524">
    <property type="term" value="F:ATP binding"/>
    <property type="evidence" value="ECO:0007669"/>
    <property type="project" value="UniProtKB-KW"/>
</dbReference>
<dbReference type="PANTHER" id="PTHR43394">
    <property type="entry name" value="ATP-DEPENDENT PERMEASE MDL1, MITOCHONDRIAL"/>
    <property type="match status" value="1"/>
</dbReference>
<dbReference type="Proteomes" id="UP001147752">
    <property type="component" value="Unassembled WGS sequence"/>
</dbReference>
<keyword evidence="3" id="KW-0547">Nucleotide-binding</keyword>
<dbReference type="Gene3D" id="3.40.50.300">
    <property type="entry name" value="P-loop containing nucleotide triphosphate hydrolases"/>
    <property type="match status" value="2"/>
</dbReference>
<dbReference type="SUPFAM" id="SSF52540">
    <property type="entry name" value="P-loop containing nucleoside triphosphate hydrolases"/>
    <property type="match status" value="2"/>
</dbReference>
<keyword evidence="2 8" id="KW-0812">Transmembrane</keyword>
<feature type="transmembrane region" description="Helical" evidence="8">
    <location>
        <begin position="956"/>
        <end position="976"/>
    </location>
</feature>
<keyword evidence="12" id="KW-1185">Reference proteome</keyword>
<evidence type="ECO:0000256" key="7">
    <source>
        <dbReference type="SAM" id="MobiDB-lite"/>
    </source>
</evidence>
<comment type="caution">
    <text evidence="11">The sequence shown here is derived from an EMBL/GenBank/DDBJ whole genome shotgun (WGS) entry which is preliminary data.</text>
</comment>
<dbReference type="SUPFAM" id="SSF90123">
    <property type="entry name" value="ABC transporter transmembrane region"/>
    <property type="match status" value="2"/>
</dbReference>
<feature type="domain" description="ABC transporter" evidence="9">
    <location>
        <begin position="410"/>
        <end position="649"/>
    </location>
</feature>
<dbReference type="CDD" id="cd18577">
    <property type="entry name" value="ABC_6TM_Pgp_ABCB1_D1_like"/>
    <property type="match status" value="1"/>
</dbReference>
<feature type="transmembrane region" description="Helical" evidence="8">
    <location>
        <begin position="125"/>
        <end position="153"/>
    </location>
</feature>
<organism evidence="11 12">
    <name type="scientific">Penicillium concentricum</name>
    <dbReference type="NCBI Taxonomy" id="293559"/>
    <lineage>
        <taxon>Eukaryota</taxon>
        <taxon>Fungi</taxon>
        <taxon>Dikarya</taxon>
        <taxon>Ascomycota</taxon>
        <taxon>Pezizomycotina</taxon>
        <taxon>Eurotiomycetes</taxon>
        <taxon>Eurotiomycetidae</taxon>
        <taxon>Eurotiales</taxon>
        <taxon>Aspergillaceae</taxon>
        <taxon>Penicillium</taxon>
    </lineage>
</organism>
<dbReference type="InterPro" id="IPR017871">
    <property type="entry name" value="ABC_transporter-like_CS"/>
</dbReference>
<keyword evidence="5 8" id="KW-1133">Transmembrane helix</keyword>
<dbReference type="Gene3D" id="1.20.1560.10">
    <property type="entry name" value="ABC transporter type 1, transmembrane domain"/>
    <property type="match status" value="2"/>
</dbReference>
<feature type="compositionally biased region" description="Basic residues" evidence="7">
    <location>
        <begin position="795"/>
        <end position="806"/>
    </location>
</feature>
<dbReference type="Pfam" id="PF00005">
    <property type="entry name" value="ABC_tran"/>
    <property type="match status" value="2"/>
</dbReference>
<keyword evidence="4" id="KW-0067">ATP-binding</keyword>
<keyword evidence="6 8" id="KW-0472">Membrane</keyword>
<evidence type="ECO:0000256" key="3">
    <source>
        <dbReference type="ARBA" id="ARBA00022741"/>
    </source>
</evidence>
<dbReference type="PROSITE" id="PS50929">
    <property type="entry name" value="ABC_TM1F"/>
    <property type="match status" value="2"/>
</dbReference>
<dbReference type="GO" id="GO:0005743">
    <property type="term" value="C:mitochondrial inner membrane"/>
    <property type="evidence" value="ECO:0007669"/>
    <property type="project" value="TreeGrafter"/>
</dbReference>
<sequence length="1413" mass="155434">MGVFVLHPSQCYPIGGGNKNLRKSYQSFDVTFKLFAKMLLRRKTSDQDSTDSTNKENISGDNPGWKSLFGFTTRRHLPTLIFGSIFALVASLVTPALAIFLGNVFDSFNSFGADKTDAKGLHGQVITSCLGMIGLGVAGWFLNGAYYALFVAFGEMQASVIRSQVFLELLKRDVEWFETKSEGSGALLSGIQAHIHEMQMATSQPLGLVLQYSCRSLASLGLGFYTSWSLSLVTLAGIPIFSAVIGYLSSKMRFSITAQQAELTEASKVANNAITNIDTVKCLNGQAFEHRNFAERIERSATHYLRQAWLNSLQIAIIRWMMFGMFVQGFWYGSSLARSGKLTSGEVLRTFWACLTAAQSIEQVLPQMIVMEKGKIAGAALKAIIQSRREDKIVSEVNGTRYPEHCEGDIEVKNVSFSYPSQPDQCVLNPSSFFFPAGETTFVIGKSGSGKSTLSQLLMRFYLPTSGEILIDRNPMQKLDINWIRNNITLLEQKSVLFNESVLMNIAFGRQDHATVTKQDVKDPIELAMLESTIYGLPKGLDTCVGPGGSFLSGGQRQRVAIARAKLRDTPILILDEPTSALDHTNRVAVMKAIREWRKGKTTIIITHDISQIMEQDFLYILEQGSIVKSGYRYAIEASPGSEKYFHTKIDSSVETKTQNKRGLDNMDIPWESSSSESLDTLRPQSAFLGHRRTRQSSAQGHIPANFGSGSLNLMTRRNSEYVVGNGEAPGSPLQDRNQRISFMAQGPGAQRDLKDTTIQLPAEEVEMVHIDDYGLKSDPWLSEHTPKDPTETKHSRRSHGRRKKSKEPPTPKERMTPLSQIMGTILSTLTLRQRIILFLGFAAALAHASATPIFSYCLSHLFGTFYAGNNSEHLTMTWSLAVLGVSFGDGLASFFMHYFLEICGEAWMDSFRKNAFQRILDQPRAWFERDGNGSLRLTSSLDQNGEDMRNLLGRFAGFVVVAAAITVMAIIWSLIVCWKLTLVALSCGPVIYIITRGFEGINGLWERRCNDANGIAADVFTETFSEIRTVRTLTLEGHFHRKQANAIAQCLLLGLKRAIYTGMLFGMVESTVIFSTALIFYYGAVLAASREFNVNDVMMVFSMLLFSIGYAAQILSWIPQINTSREIATQLIRLAKLPQDGSHEHLGSLTVSSLTPIKLTNVNFRYPSRPNTMVLNNVSIFIPRNSCTALVGRSGSGKSTIASLLLSLYEAPATQTGQPTVTLGGADILRLHVPTLRSQISIVSQQPTIFPGTIHENISYGLDQNSPLASSHCVRTAAQGAGIDDFISSLPRGYNTVIGDGGVGLSGGQKQRVVIARALLRQPQILILDEATSSLDPAGAEIVRQTVQQLVAVRHGLTVIIITHAKEMIEIANHVVVLDQGAVVEDGPYQDLAKMNGGKLHALLSDPEEVGA</sequence>
<dbReference type="FunFam" id="3.40.50.300:FF:001471">
    <property type="entry name" value="P-loop containing nucleoside triphosphate hydrolase protein"/>
    <property type="match status" value="1"/>
</dbReference>
<comment type="subcellular location">
    <subcellularLocation>
        <location evidence="1">Membrane</location>
        <topology evidence="1">Multi-pass membrane protein</topology>
    </subcellularLocation>
</comment>
<proteinExistence type="predicted"/>
<reference evidence="11" key="1">
    <citation type="submission" date="2022-12" db="EMBL/GenBank/DDBJ databases">
        <authorList>
            <person name="Petersen C."/>
        </authorList>
    </citation>
    <scope>NUCLEOTIDE SEQUENCE</scope>
    <source>
        <strain evidence="11">IBT 3081</strain>
    </source>
</reference>
<dbReference type="InterPro" id="IPR011527">
    <property type="entry name" value="ABC1_TM_dom"/>
</dbReference>
<dbReference type="InterPro" id="IPR036640">
    <property type="entry name" value="ABC1_TM_sf"/>
</dbReference>
<dbReference type="InterPro" id="IPR039421">
    <property type="entry name" value="Type_1_exporter"/>
</dbReference>
<dbReference type="CDD" id="cd18578">
    <property type="entry name" value="ABC_6TM_Pgp_ABCB1_D2_like"/>
    <property type="match status" value="1"/>
</dbReference>
<feature type="compositionally biased region" description="Basic and acidic residues" evidence="7">
    <location>
        <begin position="785"/>
        <end position="794"/>
    </location>
</feature>
<evidence type="ECO:0000256" key="1">
    <source>
        <dbReference type="ARBA" id="ARBA00004141"/>
    </source>
</evidence>
<evidence type="ECO:0000256" key="4">
    <source>
        <dbReference type="ARBA" id="ARBA00022840"/>
    </source>
</evidence>
<feature type="domain" description="ABC transmembrane type-1" evidence="10">
    <location>
        <begin position="81"/>
        <end position="373"/>
    </location>
</feature>
<evidence type="ECO:0000259" key="10">
    <source>
        <dbReference type="PROSITE" id="PS50929"/>
    </source>
</evidence>
<feature type="transmembrane region" description="Helical" evidence="8">
    <location>
        <begin position="222"/>
        <end position="248"/>
    </location>
</feature>
<dbReference type="GO" id="GO:0015421">
    <property type="term" value="F:ABC-type oligopeptide transporter activity"/>
    <property type="evidence" value="ECO:0007669"/>
    <property type="project" value="TreeGrafter"/>
</dbReference>
<feature type="compositionally biased region" description="Basic and acidic residues" evidence="7">
    <location>
        <begin position="807"/>
        <end position="816"/>
    </location>
</feature>
<evidence type="ECO:0000313" key="12">
    <source>
        <dbReference type="Proteomes" id="UP001147752"/>
    </source>
</evidence>
<dbReference type="Pfam" id="PF00664">
    <property type="entry name" value="ABC_membrane"/>
    <property type="match status" value="2"/>
</dbReference>
<evidence type="ECO:0000259" key="9">
    <source>
        <dbReference type="PROSITE" id="PS50893"/>
    </source>
</evidence>
<feature type="transmembrane region" description="Helical" evidence="8">
    <location>
        <begin position="836"/>
        <end position="857"/>
    </location>
</feature>
<feature type="domain" description="ABC transporter" evidence="9">
    <location>
        <begin position="1158"/>
        <end position="1406"/>
    </location>
</feature>
<dbReference type="GeneID" id="81459599"/>
<feature type="transmembrane region" description="Helical" evidence="8">
    <location>
        <begin position="80"/>
        <end position="105"/>
    </location>
</feature>
<protein>
    <submittedName>
        <fullName evidence="11">ABC transporter integral membrane type 1</fullName>
    </submittedName>
</protein>
<dbReference type="PROSITE" id="PS50893">
    <property type="entry name" value="ABC_TRANSPORTER_2"/>
    <property type="match status" value="2"/>
</dbReference>
<evidence type="ECO:0000256" key="8">
    <source>
        <dbReference type="SAM" id="Phobius"/>
    </source>
</evidence>
<gene>
    <name evidence="11" type="ORF">N7517_002686</name>
</gene>
<dbReference type="OrthoDB" id="6500128at2759"/>
<feature type="region of interest" description="Disordered" evidence="7">
    <location>
        <begin position="779"/>
        <end position="818"/>
    </location>
</feature>
<accession>A0A9W9VLI2</accession>
<evidence type="ECO:0000313" key="11">
    <source>
        <dbReference type="EMBL" id="KAJ5384775.1"/>
    </source>
</evidence>
<dbReference type="InterPro" id="IPR027417">
    <property type="entry name" value="P-loop_NTPase"/>
</dbReference>
<reference evidence="11" key="2">
    <citation type="journal article" date="2023" name="IMA Fungus">
        <title>Comparative genomic study of the Penicillium genus elucidates a diverse pangenome and 15 lateral gene transfer events.</title>
        <authorList>
            <person name="Petersen C."/>
            <person name="Sorensen T."/>
            <person name="Nielsen M.R."/>
            <person name="Sondergaard T.E."/>
            <person name="Sorensen J.L."/>
            <person name="Fitzpatrick D.A."/>
            <person name="Frisvad J.C."/>
            <person name="Nielsen K.L."/>
        </authorList>
    </citation>
    <scope>NUCLEOTIDE SEQUENCE</scope>
    <source>
        <strain evidence="11">IBT 3081</strain>
    </source>
</reference>
<feature type="transmembrane region" description="Helical" evidence="8">
    <location>
        <begin position="1098"/>
        <end position="1119"/>
    </location>
</feature>
<dbReference type="PROSITE" id="PS00211">
    <property type="entry name" value="ABC_TRANSPORTER_1"/>
    <property type="match status" value="1"/>
</dbReference>
<feature type="transmembrane region" description="Helical" evidence="8">
    <location>
        <begin position="877"/>
        <end position="901"/>
    </location>
</feature>
<dbReference type="EMBL" id="JAPZBT010000001">
    <property type="protein sequence ID" value="KAJ5384775.1"/>
    <property type="molecule type" value="Genomic_DNA"/>
</dbReference>
<evidence type="ECO:0000256" key="2">
    <source>
        <dbReference type="ARBA" id="ARBA00022692"/>
    </source>
</evidence>
<name>A0A9W9VLI2_9EURO</name>
<dbReference type="GO" id="GO:0016887">
    <property type="term" value="F:ATP hydrolysis activity"/>
    <property type="evidence" value="ECO:0007669"/>
    <property type="project" value="InterPro"/>
</dbReference>
<feature type="transmembrane region" description="Helical" evidence="8">
    <location>
        <begin position="313"/>
        <end position="332"/>
    </location>
</feature>
<dbReference type="FunFam" id="3.40.50.300:FF:003218">
    <property type="entry name" value="ABC a-pheromone efflux pump AtrD"/>
    <property type="match status" value="1"/>
</dbReference>
<evidence type="ECO:0000256" key="5">
    <source>
        <dbReference type="ARBA" id="ARBA00022989"/>
    </source>
</evidence>
<dbReference type="RefSeq" id="XP_056584551.1">
    <property type="nucleotide sequence ID" value="XM_056720416.1"/>
</dbReference>
<dbReference type="PANTHER" id="PTHR43394:SF15">
    <property type="entry name" value="ALPHA-FACTOR-TRANSPORTING ATPASE"/>
    <property type="match status" value="1"/>
</dbReference>
<dbReference type="InterPro" id="IPR003593">
    <property type="entry name" value="AAA+_ATPase"/>
</dbReference>